<feature type="region of interest" description="Disordered" evidence="5">
    <location>
        <begin position="208"/>
        <end position="243"/>
    </location>
</feature>
<dbReference type="PROSITE" id="PS50850">
    <property type="entry name" value="MFS"/>
    <property type="match status" value="1"/>
</dbReference>
<reference evidence="8" key="1">
    <citation type="submission" date="2018-05" db="EMBL/GenBank/DDBJ databases">
        <authorList>
            <person name="Lanie J.A."/>
            <person name="Ng W.-L."/>
            <person name="Kazmierczak K.M."/>
            <person name="Andrzejewski T.M."/>
            <person name="Davidsen T.M."/>
            <person name="Wayne K.J."/>
            <person name="Tettelin H."/>
            <person name="Glass J.I."/>
            <person name="Rusch D."/>
            <person name="Podicherti R."/>
            <person name="Tsui H.-C.T."/>
            <person name="Winkler M.E."/>
        </authorList>
    </citation>
    <scope>NUCLEOTIDE SEQUENCE</scope>
</reference>
<keyword evidence="4 6" id="KW-0472">Membrane</keyword>
<protein>
    <recommendedName>
        <fullName evidence="7">Major facilitator superfamily (MFS) profile domain-containing protein</fullName>
    </recommendedName>
</protein>
<evidence type="ECO:0000256" key="1">
    <source>
        <dbReference type="ARBA" id="ARBA00004127"/>
    </source>
</evidence>
<evidence type="ECO:0000256" key="2">
    <source>
        <dbReference type="ARBA" id="ARBA00022692"/>
    </source>
</evidence>
<feature type="non-terminal residue" evidence="8">
    <location>
        <position position="263"/>
    </location>
</feature>
<accession>A0A382E8W3</accession>
<organism evidence="8">
    <name type="scientific">marine metagenome</name>
    <dbReference type="NCBI Taxonomy" id="408172"/>
    <lineage>
        <taxon>unclassified sequences</taxon>
        <taxon>metagenomes</taxon>
        <taxon>ecological metagenomes</taxon>
    </lineage>
</organism>
<keyword evidence="2 6" id="KW-0812">Transmembrane</keyword>
<dbReference type="PANTHER" id="PTHR43826">
    <property type="entry name" value="GLUCOSE-6-PHOSPHATE EXCHANGER SLC37A4"/>
    <property type="match status" value="1"/>
</dbReference>
<dbReference type="InterPro" id="IPR011701">
    <property type="entry name" value="MFS"/>
</dbReference>
<dbReference type="InterPro" id="IPR051337">
    <property type="entry name" value="OPA_Antiporter"/>
</dbReference>
<dbReference type="Pfam" id="PF07690">
    <property type="entry name" value="MFS_1"/>
    <property type="match status" value="1"/>
</dbReference>
<dbReference type="Gene3D" id="1.20.1250.20">
    <property type="entry name" value="MFS general substrate transporter like domains"/>
    <property type="match status" value="1"/>
</dbReference>
<evidence type="ECO:0000256" key="3">
    <source>
        <dbReference type="ARBA" id="ARBA00022989"/>
    </source>
</evidence>
<dbReference type="PANTHER" id="PTHR43826:SF3">
    <property type="entry name" value="GLUCOSE-6-PHOSPHATE EXCHANGER SLC37A4"/>
    <property type="match status" value="1"/>
</dbReference>
<dbReference type="EMBL" id="UINC01043274">
    <property type="protein sequence ID" value="SVB47080.1"/>
    <property type="molecule type" value="Genomic_DNA"/>
</dbReference>
<evidence type="ECO:0000259" key="7">
    <source>
        <dbReference type="PROSITE" id="PS50850"/>
    </source>
</evidence>
<dbReference type="InterPro" id="IPR036259">
    <property type="entry name" value="MFS_trans_sf"/>
</dbReference>
<dbReference type="GO" id="GO:0035435">
    <property type="term" value="P:phosphate ion transmembrane transport"/>
    <property type="evidence" value="ECO:0007669"/>
    <property type="project" value="TreeGrafter"/>
</dbReference>
<feature type="transmembrane region" description="Helical" evidence="6">
    <location>
        <begin position="21"/>
        <end position="48"/>
    </location>
</feature>
<gene>
    <name evidence="8" type="ORF">METZ01_LOCUS199934</name>
</gene>
<dbReference type="SUPFAM" id="SSF103473">
    <property type="entry name" value="MFS general substrate transporter"/>
    <property type="match status" value="1"/>
</dbReference>
<comment type="subcellular location">
    <subcellularLocation>
        <location evidence="1">Endomembrane system</location>
        <topology evidence="1">Multi-pass membrane protein</topology>
    </subcellularLocation>
</comment>
<dbReference type="GO" id="GO:0061513">
    <property type="term" value="F:glucose 6-phosphate:phosphate antiporter activity"/>
    <property type="evidence" value="ECO:0007669"/>
    <property type="project" value="TreeGrafter"/>
</dbReference>
<feature type="transmembrane region" description="Helical" evidence="6">
    <location>
        <begin position="179"/>
        <end position="198"/>
    </location>
</feature>
<feature type="transmembrane region" description="Helical" evidence="6">
    <location>
        <begin position="147"/>
        <end position="167"/>
    </location>
</feature>
<feature type="transmembrane region" description="Helical" evidence="6">
    <location>
        <begin position="54"/>
        <end position="76"/>
    </location>
</feature>
<evidence type="ECO:0000256" key="4">
    <source>
        <dbReference type="ARBA" id="ARBA00023136"/>
    </source>
</evidence>
<feature type="domain" description="Major facilitator superfamily (MFS) profile" evidence="7">
    <location>
        <begin position="22"/>
        <end position="263"/>
    </location>
</feature>
<proteinExistence type="predicted"/>
<feature type="transmembrane region" description="Helical" evidence="6">
    <location>
        <begin position="88"/>
        <end position="107"/>
    </location>
</feature>
<evidence type="ECO:0000256" key="5">
    <source>
        <dbReference type="SAM" id="MobiDB-lite"/>
    </source>
</evidence>
<evidence type="ECO:0000313" key="8">
    <source>
        <dbReference type="EMBL" id="SVB47080.1"/>
    </source>
</evidence>
<dbReference type="InterPro" id="IPR020846">
    <property type="entry name" value="MFS_dom"/>
</dbReference>
<keyword evidence="3 6" id="KW-1133">Transmembrane helix</keyword>
<dbReference type="GO" id="GO:0012505">
    <property type="term" value="C:endomembrane system"/>
    <property type="evidence" value="ECO:0007669"/>
    <property type="project" value="UniProtKB-SubCell"/>
</dbReference>
<evidence type="ECO:0000256" key="6">
    <source>
        <dbReference type="SAM" id="Phobius"/>
    </source>
</evidence>
<sequence>MTLLHRALDWRPPVPFYYGWLILFTGALGTFVATTLAGVVFGGIQGLIAEEMNWSRSSIGITAAAGVWGSGLLAPFIGRVADRHGPRWLMPVGTLILGSCLYALGGISTIWQFFLFAVIGRAISQPLLIGLVPRTVAVNFFDRRRNLALAFTGLFRPFTSAINIQIISNVAVTRGWRTSFRYLGIASLILTIPLFIVVRRRPEDIGLSPDGDTPVDASALENREGGARTPSARETPAQGQRDWTAKEVMRTKTFWLIAVTSLV</sequence>
<dbReference type="AlphaFoldDB" id="A0A382E8W3"/>
<dbReference type="GO" id="GO:0016020">
    <property type="term" value="C:membrane"/>
    <property type="evidence" value="ECO:0007669"/>
    <property type="project" value="UniProtKB-ARBA"/>
</dbReference>
<name>A0A382E8W3_9ZZZZ</name>